<keyword evidence="2" id="KW-1133">Transmembrane helix</keyword>
<keyword evidence="2" id="KW-0812">Transmembrane</keyword>
<dbReference type="Proteomes" id="UP000800035">
    <property type="component" value="Unassembled WGS sequence"/>
</dbReference>
<dbReference type="EMBL" id="ML976989">
    <property type="protein sequence ID" value="KAF1957603.1"/>
    <property type="molecule type" value="Genomic_DNA"/>
</dbReference>
<feature type="region of interest" description="Disordered" evidence="1">
    <location>
        <begin position="108"/>
        <end position="174"/>
    </location>
</feature>
<evidence type="ECO:0000256" key="1">
    <source>
        <dbReference type="SAM" id="MobiDB-lite"/>
    </source>
</evidence>
<keyword evidence="4" id="KW-1185">Reference proteome</keyword>
<protein>
    <submittedName>
        <fullName evidence="3">Uncharacterized protein</fullName>
    </submittedName>
</protein>
<dbReference type="AlphaFoldDB" id="A0A6A5TXL3"/>
<evidence type="ECO:0000313" key="4">
    <source>
        <dbReference type="Proteomes" id="UP000800035"/>
    </source>
</evidence>
<evidence type="ECO:0000256" key="2">
    <source>
        <dbReference type="SAM" id="Phobius"/>
    </source>
</evidence>
<proteinExistence type="predicted"/>
<accession>A0A6A5TXL3</accession>
<sequence>MPAIVPPNRLYLGIYLRWSSTAERPIGSIVPRQASTSTLTALPTATTATARPINTAIQKPSQEVGGGVIVGCVSIFFLALILCCCCCHRRDKRLKSWSPPSSVSFAHAPLVRSHHSDRSRKQTKERAQPRRPVLARVRRPDDSEDILAMIKPPPVKRPQRYQSEDGGYSINPVDVPRGGFNLSISQLWPQPAPREE</sequence>
<keyword evidence="2" id="KW-0472">Membrane</keyword>
<gene>
    <name evidence="3" type="ORF">CC80DRAFT_534813</name>
</gene>
<name>A0A6A5TXL3_9PLEO</name>
<evidence type="ECO:0000313" key="3">
    <source>
        <dbReference type="EMBL" id="KAF1957603.1"/>
    </source>
</evidence>
<feature type="transmembrane region" description="Helical" evidence="2">
    <location>
        <begin position="68"/>
        <end position="87"/>
    </location>
</feature>
<feature type="compositionally biased region" description="Basic and acidic residues" evidence="1">
    <location>
        <begin position="114"/>
        <end position="128"/>
    </location>
</feature>
<organism evidence="3 4">
    <name type="scientific">Byssothecium circinans</name>
    <dbReference type="NCBI Taxonomy" id="147558"/>
    <lineage>
        <taxon>Eukaryota</taxon>
        <taxon>Fungi</taxon>
        <taxon>Dikarya</taxon>
        <taxon>Ascomycota</taxon>
        <taxon>Pezizomycotina</taxon>
        <taxon>Dothideomycetes</taxon>
        <taxon>Pleosporomycetidae</taxon>
        <taxon>Pleosporales</taxon>
        <taxon>Massarineae</taxon>
        <taxon>Massarinaceae</taxon>
        <taxon>Byssothecium</taxon>
    </lineage>
</organism>
<reference evidence="3" key="1">
    <citation type="journal article" date="2020" name="Stud. Mycol.">
        <title>101 Dothideomycetes genomes: a test case for predicting lifestyles and emergence of pathogens.</title>
        <authorList>
            <person name="Haridas S."/>
            <person name="Albert R."/>
            <person name="Binder M."/>
            <person name="Bloem J."/>
            <person name="Labutti K."/>
            <person name="Salamov A."/>
            <person name="Andreopoulos B."/>
            <person name="Baker S."/>
            <person name="Barry K."/>
            <person name="Bills G."/>
            <person name="Bluhm B."/>
            <person name="Cannon C."/>
            <person name="Castanera R."/>
            <person name="Culley D."/>
            <person name="Daum C."/>
            <person name="Ezra D."/>
            <person name="Gonzalez J."/>
            <person name="Henrissat B."/>
            <person name="Kuo A."/>
            <person name="Liang C."/>
            <person name="Lipzen A."/>
            <person name="Lutzoni F."/>
            <person name="Magnuson J."/>
            <person name="Mondo S."/>
            <person name="Nolan M."/>
            <person name="Ohm R."/>
            <person name="Pangilinan J."/>
            <person name="Park H.-J."/>
            <person name="Ramirez L."/>
            <person name="Alfaro M."/>
            <person name="Sun H."/>
            <person name="Tritt A."/>
            <person name="Yoshinaga Y."/>
            <person name="Zwiers L.-H."/>
            <person name="Turgeon B."/>
            <person name="Goodwin S."/>
            <person name="Spatafora J."/>
            <person name="Crous P."/>
            <person name="Grigoriev I."/>
        </authorList>
    </citation>
    <scope>NUCLEOTIDE SEQUENCE</scope>
    <source>
        <strain evidence="3">CBS 675.92</strain>
    </source>
</reference>